<name>A0ACA9MU96_9GLOM</name>
<protein>
    <submittedName>
        <fullName evidence="1">7932_t:CDS:1</fullName>
    </submittedName>
</protein>
<dbReference type="EMBL" id="CAJVPM010016385">
    <property type="protein sequence ID" value="CAG8613721.1"/>
    <property type="molecule type" value="Genomic_DNA"/>
</dbReference>
<organism evidence="1 2">
    <name type="scientific">Scutellospora calospora</name>
    <dbReference type="NCBI Taxonomy" id="85575"/>
    <lineage>
        <taxon>Eukaryota</taxon>
        <taxon>Fungi</taxon>
        <taxon>Fungi incertae sedis</taxon>
        <taxon>Mucoromycota</taxon>
        <taxon>Glomeromycotina</taxon>
        <taxon>Glomeromycetes</taxon>
        <taxon>Diversisporales</taxon>
        <taxon>Gigasporaceae</taxon>
        <taxon>Scutellospora</taxon>
    </lineage>
</organism>
<keyword evidence="2" id="KW-1185">Reference proteome</keyword>
<sequence>MDEIISRLKNKDRAIQQKAAQDLRILVEGRPSLLNEANKRIFEMMQGDTPDFHKIGGILAIGK</sequence>
<reference evidence="1" key="1">
    <citation type="submission" date="2021-06" db="EMBL/GenBank/DDBJ databases">
        <authorList>
            <person name="Kallberg Y."/>
            <person name="Tangrot J."/>
            <person name="Rosling A."/>
        </authorList>
    </citation>
    <scope>NUCLEOTIDE SEQUENCE</scope>
    <source>
        <strain evidence="1">AU212A</strain>
    </source>
</reference>
<comment type="caution">
    <text evidence="1">The sequence shown here is derived from an EMBL/GenBank/DDBJ whole genome shotgun (WGS) entry which is preliminary data.</text>
</comment>
<accession>A0ACA9MU96</accession>
<evidence type="ECO:0000313" key="1">
    <source>
        <dbReference type="EMBL" id="CAG8613721.1"/>
    </source>
</evidence>
<gene>
    <name evidence="1" type="ORF">SCALOS_LOCUS7388</name>
</gene>
<proteinExistence type="predicted"/>
<dbReference type="Proteomes" id="UP000789860">
    <property type="component" value="Unassembled WGS sequence"/>
</dbReference>
<evidence type="ECO:0000313" key="2">
    <source>
        <dbReference type="Proteomes" id="UP000789860"/>
    </source>
</evidence>